<reference evidence="11 12" key="1">
    <citation type="submission" date="2020-05" db="EMBL/GenBank/DDBJ databases">
        <title>Electrophorus electricus (electric eel) genome, fEleEle1, primary haplotype.</title>
        <authorList>
            <person name="Myers G."/>
            <person name="Meyer A."/>
            <person name="Fedrigo O."/>
            <person name="Formenti G."/>
            <person name="Rhie A."/>
            <person name="Tracey A."/>
            <person name="Sims Y."/>
            <person name="Jarvis E.D."/>
        </authorList>
    </citation>
    <scope>NUCLEOTIDE SEQUENCE [LARGE SCALE GENOMIC DNA]</scope>
</reference>
<dbReference type="GeneTree" id="ENSGT00940000164851"/>
<evidence type="ECO:0000259" key="10">
    <source>
        <dbReference type="PROSITE" id="PS50261"/>
    </source>
</evidence>
<evidence type="ECO:0000313" key="11">
    <source>
        <dbReference type="Ensembl" id="ENSEEEP00000059942.1"/>
    </source>
</evidence>
<dbReference type="FunFam" id="1.20.1070.10:FF:000043">
    <property type="entry name" value="adhesion G-protein coupled receptor G2 isoform X1"/>
    <property type="match status" value="1"/>
</dbReference>
<dbReference type="Gene3D" id="1.20.1070.10">
    <property type="entry name" value="Rhodopsin 7-helix transmembrane proteins"/>
    <property type="match status" value="1"/>
</dbReference>
<keyword evidence="4 7" id="KW-1133">Transmembrane helix</keyword>
<reference evidence="11" key="3">
    <citation type="submission" date="2025-09" db="UniProtKB">
        <authorList>
            <consortium name="Ensembl"/>
        </authorList>
    </citation>
    <scope>IDENTIFICATION</scope>
</reference>
<dbReference type="PROSITE" id="PS50221">
    <property type="entry name" value="GAIN_B"/>
    <property type="match status" value="1"/>
</dbReference>
<reference evidence="11" key="2">
    <citation type="submission" date="2025-08" db="UniProtKB">
        <authorList>
            <consortium name="Ensembl"/>
        </authorList>
    </citation>
    <scope>IDENTIFICATION</scope>
</reference>
<feature type="transmembrane region" description="Helical" evidence="7">
    <location>
        <begin position="423"/>
        <end position="452"/>
    </location>
</feature>
<feature type="transmembrane region" description="Helical" evidence="7">
    <location>
        <begin position="339"/>
        <end position="361"/>
    </location>
</feature>
<name>A0AAY5EU77_ELEEL</name>
<dbReference type="GO" id="GO:0005886">
    <property type="term" value="C:plasma membrane"/>
    <property type="evidence" value="ECO:0007669"/>
    <property type="project" value="TreeGrafter"/>
</dbReference>
<keyword evidence="2 7" id="KW-0812">Transmembrane</keyword>
<organism evidence="11 12">
    <name type="scientific">Electrophorus electricus</name>
    <name type="common">Electric eel</name>
    <name type="synonym">Gymnotus electricus</name>
    <dbReference type="NCBI Taxonomy" id="8005"/>
    <lineage>
        <taxon>Eukaryota</taxon>
        <taxon>Metazoa</taxon>
        <taxon>Chordata</taxon>
        <taxon>Craniata</taxon>
        <taxon>Vertebrata</taxon>
        <taxon>Euteleostomi</taxon>
        <taxon>Actinopterygii</taxon>
        <taxon>Neopterygii</taxon>
        <taxon>Teleostei</taxon>
        <taxon>Ostariophysi</taxon>
        <taxon>Gymnotiformes</taxon>
        <taxon>Gymnotoidei</taxon>
        <taxon>Gymnotidae</taxon>
        <taxon>Electrophorus</taxon>
    </lineage>
</organism>
<dbReference type="GO" id="GO:0004930">
    <property type="term" value="F:G protein-coupled receptor activity"/>
    <property type="evidence" value="ECO:0007669"/>
    <property type="project" value="InterPro"/>
</dbReference>
<dbReference type="PANTHER" id="PTHR12011:SF264">
    <property type="entry name" value="ADHESION G-PROTEIN COUPLED RECEPTOR G2"/>
    <property type="match status" value="1"/>
</dbReference>
<dbReference type="SMART" id="SM00303">
    <property type="entry name" value="GPS"/>
    <property type="match status" value="1"/>
</dbReference>
<keyword evidence="5 7" id="KW-0472">Membrane</keyword>
<evidence type="ECO:0000256" key="7">
    <source>
        <dbReference type="SAM" id="Phobius"/>
    </source>
</evidence>
<dbReference type="PRINTS" id="PR00249">
    <property type="entry name" value="GPCRSECRETIN"/>
</dbReference>
<dbReference type="GO" id="GO:0007189">
    <property type="term" value="P:adenylate cyclase-activating G protein-coupled receptor signaling pathway"/>
    <property type="evidence" value="ECO:0007669"/>
    <property type="project" value="TreeGrafter"/>
</dbReference>
<dbReference type="Pfam" id="PF00002">
    <property type="entry name" value="7tm_2"/>
    <property type="match status" value="1"/>
</dbReference>
<feature type="signal peptide" evidence="8">
    <location>
        <begin position="1"/>
        <end position="18"/>
    </location>
</feature>
<evidence type="ECO:0000256" key="3">
    <source>
        <dbReference type="ARBA" id="ARBA00022729"/>
    </source>
</evidence>
<feature type="transmembrane region" description="Helical" evidence="7">
    <location>
        <begin position="303"/>
        <end position="327"/>
    </location>
</feature>
<dbReference type="InterPro" id="IPR017983">
    <property type="entry name" value="GPCR_2_secretin-like_CS"/>
</dbReference>
<keyword evidence="6" id="KW-1015">Disulfide bond</keyword>
<dbReference type="InterPro" id="IPR000832">
    <property type="entry name" value="GPCR_2_secretin-like"/>
</dbReference>
<comment type="subcellular location">
    <subcellularLocation>
        <location evidence="1">Membrane</location>
        <topology evidence="1">Multi-pass membrane protein</topology>
    </subcellularLocation>
</comment>
<feature type="transmembrane region" description="Helical" evidence="7">
    <location>
        <begin position="473"/>
        <end position="495"/>
    </location>
</feature>
<feature type="transmembrane region" description="Helical" evidence="7">
    <location>
        <begin position="373"/>
        <end position="394"/>
    </location>
</feature>
<dbReference type="Gene3D" id="2.60.220.50">
    <property type="match status" value="1"/>
</dbReference>
<dbReference type="InterPro" id="IPR046338">
    <property type="entry name" value="GAIN_dom_sf"/>
</dbReference>
<dbReference type="Pfam" id="PF01825">
    <property type="entry name" value="GPS"/>
    <property type="match status" value="1"/>
</dbReference>
<dbReference type="AlphaFoldDB" id="A0AAY5EU77"/>
<feature type="domain" description="GAIN-B" evidence="9">
    <location>
        <begin position="108"/>
        <end position="256"/>
    </location>
</feature>
<dbReference type="PROSITE" id="PS50261">
    <property type="entry name" value="G_PROTEIN_RECEP_F2_4"/>
    <property type="match status" value="1"/>
</dbReference>
<evidence type="ECO:0000313" key="12">
    <source>
        <dbReference type="Proteomes" id="UP000314983"/>
    </source>
</evidence>
<evidence type="ECO:0000256" key="5">
    <source>
        <dbReference type="ARBA" id="ARBA00023136"/>
    </source>
</evidence>
<sequence>MLFSFVVFVAGVMVSVSGRGNDMCWSWQWTRARVFSPVLGDPQSTVWDLICLLTHLRQVINILQSLSEIIRLVDTVGLKLVVQSQMATILAQSLALAVKKVDGTAFPQTTFTMIDSSDLQTRFLSPQGSVLLPASLTKNLTTQEQQMASRVQFNFYQKSTLFQVLILELFKALAVCILSASVANLSISNLTDNIVITLRNTKSSMSYTVMIGSLAGGAGGWSPEGCKVMNRTANETVCSCNHLTGFGVLLNIFQEGPPNPLQALILSYITYIGCGISAIFLSITLLTYLSFEKLRKDTPSKILIHLCLALLMLNLVFLLDSWLALYANAKGLCISTAFFLHYFLLASFTWMALEAVHMYIVFVKVFNTYVSRFMVKLGFAGWGIPLVVVIIVIATDENNYGLVSYGKVDNEYTNDFCWLKSEIAFYVGVVVYFCVVFLMNLTMFIVVMVQLCRIKRQNPHSVQYRSSLQQLRSVAGLTVLLGLTWGFAFFAWGVLNLPFMYLFAIFNSLQGFFIFVLHCAVKENVRRQWRTYLCCGKFRLPENSGGSIVWFIKHLGVTMDVGIWLYIGFGFHLLCRSRFNVYL</sequence>
<dbReference type="PANTHER" id="PTHR12011">
    <property type="entry name" value="ADHESION G-PROTEIN COUPLED RECEPTOR"/>
    <property type="match status" value="1"/>
</dbReference>
<dbReference type="Proteomes" id="UP000314983">
    <property type="component" value="Chromosome 17"/>
</dbReference>
<evidence type="ECO:0000259" key="9">
    <source>
        <dbReference type="PROSITE" id="PS50221"/>
    </source>
</evidence>
<accession>A0AAY5EU77</accession>
<evidence type="ECO:0000256" key="1">
    <source>
        <dbReference type="ARBA" id="ARBA00004141"/>
    </source>
</evidence>
<dbReference type="Ensembl" id="ENSEEET00000054065.1">
    <property type="protein sequence ID" value="ENSEEEP00000059942.1"/>
    <property type="gene ID" value="ENSEEEG00000017316.2"/>
</dbReference>
<keyword evidence="12" id="KW-1185">Reference proteome</keyword>
<keyword evidence="3 8" id="KW-0732">Signal</keyword>
<feature type="domain" description="G-protein coupled receptors family 2 profile 2" evidence="10">
    <location>
        <begin position="266"/>
        <end position="522"/>
    </location>
</feature>
<feature type="chain" id="PRO_5044186074" evidence="8">
    <location>
        <begin position="19"/>
        <end position="583"/>
    </location>
</feature>
<evidence type="ECO:0000256" key="8">
    <source>
        <dbReference type="SAM" id="SignalP"/>
    </source>
</evidence>
<dbReference type="SUPFAM" id="SSF81321">
    <property type="entry name" value="Family A G protein-coupled receptor-like"/>
    <property type="match status" value="1"/>
</dbReference>
<feature type="transmembrane region" description="Helical" evidence="7">
    <location>
        <begin position="268"/>
        <end position="291"/>
    </location>
</feature>
<dbReference type="PROSITE" id="PS00650">
    <property type="entry name" value="G_PROTEIN_RECEP_F2_2"/>
    <property type="match status" value="1"/>
</dbReference>
<feature type="transmembrane region" description="Helical" evidence="7">
    <location>
        <begin position="501"/>
        <end position="521"/>
    </location>
</feature>
<evidence type="ECO:0000256" key="2">
    <source>
        <dbReference type="ARBA" id="ARBA00022692"/>
    </source>
</evidence>
<evidence type="ECO:0000256" key="6">
    <source>
        <dbReference type="ARBA" id="ARBA00023157"/>
    </source>
</evidence>
<evidence type="ECO:0000256" key="4">
    <source>
        <dbReference type="ARBA" id="ARBA00022989"/>
    </source>
</evidence>
<dbReference type="GO" id="GO:0007166">
    <property type="term" value="P:cell surface receptor signaling pathway"/>
    <property type="evidence" value="ECO:0007669"/>
    <property type="project" value="InterPro"/>
</dbReference>
<proteinExistence type="predicted"/>
<dbReference type="InterPro" id="IPR000203">
    <property type="entry name" value="GPS"/>
</dbReference>
<dbReference type="InterPro" id="IPR057244">
    <property type="entry name" value="GAIN_B"/>
</dbReference>
<protein>
    <submittedName>
        <fullName evidence="11">Adhesion G protein-coupled receptor G2b</fullName>
    </submittedName>
</protein>
<dbReference type="InterPro" id="IPR017981">
    <property type="entry name" value="GPCR_2-like_7TM"/>
</dbReference>